<protein>
    <recommendedName>
        <fullName evidence="7">Retrovirus-related Pol polyprotein from transposon TNT 1-94</fullName>
    </recommendedName>
</protein>
<dbReference type="SMART" id="SM00343">
    <property type="entry name" value="ZnF_C2HC"/>
    <property type="match status" value="1"/>
</dbReference>
<feature type="domain" description="CCHC-type" evidence="3">
    <location>
        <begin position="205"/>
        <end position="220"/>
    </location>
</feature>
<evidence type="ECO:0008006" key="7">
    <source>
        <dbReference type="Google" id="ProtNLM"/>
    </source>
</evidence>
<dbReference type="Pfam" id="PF00098">
    <property type="entry name" value="zf-CCHC"/>
    <property type="match status" value="1"/>
</dbReference>
<dbReference type="Gene3D" id="3.30.420.10">
    <property type="entry name" value="Ribonuclease H-like superfamily/Ribonuclease H"/>
    <property type="match status" value="1"/>
</dbReference>
<dbReference type="Pfam" id="PF14223">
    <property type="entry name" value="Retrotran_gag_2"/>
    <property type="match status" value="1"/>
</dbReference>
<accession>A0A7R8V6R9</accession>
<keyword evidence="1" id="KW-0479">Metal-binding</keyword>
<organism evidence="5 6">
    <name type="scientific">Hermetia illucens</name>
    <name type="common">Black soldier fly</name>
    <dbReference type="NCBI Taxonomy" id="343691"/>
    <lineage>
        <taxon>Eukaryota</taxon>
        <taxon>Metazoa</taxon>
        <taxon>Ecdysozoa</taxon>
        <taxon>Arthropoda</taxon>
        <taxon>Hexapoda</taxon>
        <taxon>Insecta</taxon>
        <taxon>Pterygota</taxon>
        <taxon>Neoptera</taxon>
        <taxon>Endopterygota</taxon>
        <taxon>Diptera</taxon>
        <taxon>Brachycera</taxon>
        <taxon>Stratiomyomorpha</taxon>
        <taxon>Stratiomyidae</taxon>
        <taxon>Hermetiinae</taxon>
        <taxon>Hermetia</taxon>
    </lineage>
</organism>
<feature type="domain" description="Integrase catalytic" evidence="4">
    <location>
        <begin position="328"/>
        <end position="425"/>
    </location>
</feature>
<dbReference type="OrthoDB" id="8018705at2759"/>
<proteinExistence type="predicted"/>
<dbReference type="PROSITE" id="PS50994">
    <property type="entry name" value="INTEGRASE"/>
    <property type="match status" value="1"/>
</dbReference>
<dbReference type="InterPro" id="IPR001584">
    <property type="entry name" value="Integrase_cat-core"/>
</dbReference>
<dbReference type="EMBL" id="LR899014">
    <property type="protein sequence ID" value="CAD7093112.1"/>
    <property type="molecule type" value="Genomic_DNA"/>
</dbReference>
<keyword evidence="1" id="KW-0863">Zinc-finger</keyword>
<dbReference type="PANTHER" id="PTHR11439">
    <property type="entry name" value="GAG-POL-RELATED RETROTRANSPOSON"/>
    <property type="match status" value="1"/>
</dbReference>
<dbReference type="InterPro" id="IPR012337">
    <property type="entry name" value="RNaseH-like_sf"/>
</dbReference>
<feature type="region of interest" description="Disordered" evidence="2">
    <location>
        <begin position="229"/>
        <end position="271"/>
    </location>
</feature>
<evidence type="ECO:0000313" key="6">
    <source>
        <dbReference type="Proteomes" id="UP000594454"/>
    </source>
</evidence>
<dbReference type="Pfam" id="PF07727">
    <property type="entry name" value="RVT_2"/>
    <property type="match status" value="1"/>
</dbReference>
<evidence type="ECO:0000256" key="1">
    <source>
        <dbReference type="PROSITE-ProRule" id="PRU00047"/>
    </source>
</evidence>
<dbReference type="InParanoid" id="A0A7R8V6R9"/>
<dbReference type="GO" id="GO:0003676">
    <property type="term" value="F:nucleic acid binding"/>
    <property type="evidence" value="ECO:0007669"/>
    <property type="project" value="InterPro"/>
</dbReference>
<dbReference type="InterPro" id="IPR001878">
    <property type="entry name" value="Znf_CCHC"/>
</dbReference>
<dbReference type="AlphaFoldDB" id="A0A7R8V6R9"/>
<dbReference type="InterPro" id="IPR013103">
    <property type="entry name" value="RVT_2"/>
</dbReference>
<sequence length="844" mass="98002">MSNDNSEFKIPVFDGENSKTWKKRITMFLKMKKCDEVITRAKTAGDEEPWDSNDLKAINYIYSSISDRQMEFIGDYTTAFEIIKKFDSLYLKESTALQIVCRNKLEKLKFKNYCNCATFFDDFEKYINELKSAGASVTEKEKLSYVLNTLPESYSYIDDLIDTLKEEGQTANYVKNKIQLAEMKSQKEENFKRGSNAFMSKGRTCYKCGKEGHIQHDCKDGGQTQGRNYSWRSAQGNCQQGRPSSSRGNYIRGRGRNQRGTSAHQAEQHRQQNEDSCAWITRVDCNSTYNNDYSKIARVYTIKSKAEVYDSFGQYVNECENLTGKRVKILRCDNAKEYLSKNMYNFAREKGIIIKPCPPYGHQLNGVAESFNRRIMNLARCLLQEAQIHKKYWPEIVCAATYLKNRTFTNTVEKKTPYEIFFGRKPDVSNLKLYGNDENFEIDENSVNESLDETFESIGENSEIHDNENKLKIPKRFDIPYTFEEAINSEESKNWIKAMNKEIESLKSNNTWELIENTENKKVIDVKWVYNKKSDNIHKARLVVRGFQQKEEIDDIYAPVAKMQTLKILLSYCCRMGLIIEQMDVETAFLNVSKYGLENSKLYNTPMEVNLKIEKSDACEQNIKYRNLIGALLYISSATRPDISFAVNYLSRFQNSYNETHFKYALRILQYLYKTKYLSLTFKGGNNTETIDCYVDADWAGDNVDRKSTTGYVIRLFGNVIYWKSKKKQKSVTKASTFAEYVALSEAVSEIKFVRELLKIFEIECTKPINIYEDNSGAINIAKYGNFTKKSKHVEVHYHYVHEMVKENIINIIKVESNNNVADIFTTSLCKDKFEKFRSMLNLM</sequence>
<dbReference type="InterPro" id="IPR036397">
    <property type="entry name" value="RNaseH_sf"/>
</dbReference>
<dbReference type="PROSITE" id="PS50158">
    <property type="entry name" value="ZF_CCHC"/>
    <property type="match status" value="1"/>
</dbReference>
<evidence type="ECO:0000313" key="5">
    <source>
        <dbReference type="EMBL" id="CAD7093112.1"/>
    </source>
</evidence>
<name>A0A7R8V6R9_HERIL</name>
<keyword evidence="1" id="KW-0862">Zinc</keyword>
<dbReference type="SUPFAM" id="SSF53098">
    <property type="entry name" value="Ribonuclease H-like"/>
    <property type="match status" value="1"/>
</dbReference>
<dbReference type="SUPFAM" id="SSF57756">
    <property type="entry name" value="Retrovirus zinc finger-like domains"/>
    <property type="match status" value="1"/>
</dbReference>
<dbReference type="Gene3D" id="4.10.60.10">
    <property type="entry name" value="Zinc finger, CCHC-type"/>
    <property type="match status" value="1"/>
</dbReference>
<dbReference type="InterPro" id="IPR036875">
    <property type="entry name" value="Znf_CCHC_sf"/>
</dbReference>
<keyword evidence="6" id="KW-1185">Reference proteome</keyword>
<dbReference type="PANTHER" id="PTHR11439:SF440">
    <property type="entry name" value="INTEGRASE CATALYTIC DOMAIN-CONTAINING PROTEIN"/>
    <property type="match status" value="1"/>
</dbReference>
<evidence type="ECO:0000259" key="3">
    <source>
        <dbReference type="PROSITE" id="PS50158"/>
    </source>
</evidence>
<dbReference type="GO" id="GO:0008270">
    <property type="term" value="F:zinc ion binding"/>
    <property type="evidence" value="ECO:0007669"/>
    <property type="project" value="UniProtKB-KW"/>
</dbReference>
<feature type="compositionally biased region" description="Polar residues" evidence="2">
    <location>
        <begin position="229"/>
        <end position="248"/>
    </location>
</feature>
<dbReference type="Proteomes" id="UP000594454">
    <property type="component" value="Chromosome 6"/>
</dbReference>
<evidence type="ECO:0000256" key="2">
    <source>
        <dbReference type="SAM" id="MobiDB-lite"/>
    </source>
</evidence>
<evidence type="ECO:0000259" key="4">
    <source>
        <dbReference type="PROSITE" id="PS50994"/>
    </source>
</evidence>
<reference evidence="5 6" key="1">
    <citation type="submission" date="2020-11" db="EMBL/GenBank/DDBJ databases">
        <authorList>
            <person name="Wallbank WR R."/>
            <person name="Pardo Diaz C."/>
            <person name="Kozak K."/>
            <person name="Martin S."/>
            <person name="Jiggins C."/>
            <person name="Moest M."/>
            <person name="Warren A I."/>
            <person name="Generalovic N T."/>
            <person name="Byers J.R.P. K."/>
            <person name="Montejo-Kovacevich G."/>
            <person name="Yen C E."/>
        </authorList>
    </citation>
    <scope>NUCLEOTIDE SEQUENCE [LARGE SCALE GENOMIC DNA]</scope>
</reference>
<dbReference type="GO" id="GO:0015074">
    <property type="term" value="P:DNA integration"/>
    <property type="evidence" value="ECO:0007669"/>
    <property type="project" value="InterPro"/>
</dbReference>
<gene>
    <name evidence="5" type="ORF">HERILL_LOCUS15419</name>
</gene>
<dbReference type="CDD" id="cd09272">
    <property type="entry name" value="RNase_HI_RT_Ty1"/>
    <property type="match status" value="1"/>
</dbReference>